<gene>
    <name evidence="3" type="ORF">AYC66_15460</name>
    <name evidence="4" type="ORF">BAY09_08550</name>
</gene>
<accession>A0A494JAW6</accession>
<evidence type="ECO:0000313" key="5">
    <source>
        <dbReference type="Proteomes" id="UP000189738"/>
    </source>
</evidence>
<reference evidence="3 5" key="1">
    <citation type="submission" date="2016-02" db="EMBL/GenBank/DDBJ databases">
        <authorList>
            <person name="Nicholson A.C."/>
            <person name="Humrighouse B.W."/>
            <person name="Loparev V."/>
            <person name="Emery B."/>
            <person name="Graziano J."/>
            <person name="McQuiston J.R."/>
        </authorList>
    </citation>
    <scope>NUCLEOTIDE SEQUENCE [LARGE SCALE GENOMIC DNA]</scope>
    <source>
        <strain evidence="3 5">E6809</strain>
    </source>
</reference>
<dbReference type="EMBL" id="CP014339">
    <property type="protein sequence ID" value="AQX51990.1"/>
    <property type="molecule type" value="Genomic_DNA"/>
</dbReference>
<evidence type="ECO:0000313" key="3">
    <source>
        <dbReference type="EMBL" id="AQX51990.1"/>
    </source>
</evidence>
<keyword evidence="1" id="KW-0175">Coiled coil</keyword>
<feature type="coiled-coil region" evidence="1">
    <location>
        <begin position="41"/>
        <end position="75"/>
    </location>
</feature>
<organism evidence="4">
    <name type="scientific">Elizabethkingia anophelis</name>
    <dbReference type="NCBI Taxonomy" id="1117645"/>
    <lineage>
        <taxon>Bacteria</taxon>
        <taxon>Pseudomonadati</taxon>
        <taxon>Bacteroidota</taxon>
        <taxon>Flavobacteriia</taxon>
        <taxon>Flavobacteriales</taxon>
        <taxon>Weeksellaceae</taxon>
        <taxon>Elizabethkingia</taxon>
    </lineage>
</organism>
<dbReference type="Pfam" id="PF24481">
    <property type="entry name" value="CT398_CC"/>
    <property type="match status" value="1"/>
</dbReference>
<evidence type="ECO:0000313" key="4">
    <source>
        <dbReference type="EMBL" id="OPB52983.1"/>
    </source>
</evidence>
<feature type="domain" description="CT398-like coiled coil hairpin" evidence="2">
    <location>
        <begin position="20"/>
        <end position="195"/>
    </location>
</feature>
<feature type="coiled-coil region" evidence="1">
    <location>
        <begin position="106"/>
        <end position="161"/>
    </location>
</feature>
<dbReference type="RefSeq" id="WP_078719741.1">
    <property type="nucleotide sequence ID" value="NZ_CP014339.1"/>
</dbReference>
<dbReference type="Proteomes" id="UP000189738">
    <property type="component" value="Chromosome"/>
</dbReference>
<sequence length="259" mass="29971">MAKKAQEISVEDKLRALYDLQIIDSRLDEIRNTRGELPIEVEDLEIEIEGLNKRAAKFSTEIKDLQDQIKAKKEAGSHAQNLIEKYKSQQDNVRNNKEFEALGKEIEFQELEIQLADKKIREFNAKIDHKNEVLAEVNAKIDELTNHLNFKKNELDSLVSETQKEEEYLLEKSKEFSEKIDDRLLSSYNRIRTSSSNGLAVVGIERGAAKGSYFTIPPQKQLEIAQRKRIIIDEYSGKILVDDELVMEEQEKMKTIINF</sequence>
<evidence type="ECO:0000259" key="2">
    <source>
        <dbReference type="Pfam" id="PF24481"/>
    </source>
</evidence>
<proteinExistence type="predicted"/>
<protein>
    <recommendedName>
        <fullName evidence="2">CT398-like coiled coil hairpin domain-containing protein</fullName>
    </recommendedName>
</protein>
<evidence type="ECO:0000256" key="1">
    <source>
        <dbReference type="SAM" id="Coils"/>
    </source>
</evidence>
<dbReference type="Gene3D" id="1.10.287.1490">
    <property type="match status" value="1"/>
</dbReference>
<dbReference type="AlphaFoldDB" id="A0A494JAW6"/>
<dbReference type="EMBL" id="MAHS01000001">
    <property type="protein sequence ID" value="OPB52983.1"/>
    <property type="molecule type" value="Genomic_DNA"/>
</dbReference>
<reference evidence="4" key="2">
    <citation type="submission" date="2016-06" db="EMBL/GenBank/DDBJ databases">
        <authorList>
            <person name="Nicholson A.C."/>
        </authorList>
    </citation>
    <scope>NUCLEOTIDE SEQUENCE [LARGE SCALE GENOMIC DNA]</scope>
    <source>
        <strain evidence="4">E6809</strain>
    </source>
</reference>
<name>A0A494JAW6_9FLAO</name>
<dbReference type="InterPro" id="IPR056003">
    <property type="entry name" value="CT398_CC_hairpin"/>
</dbReference>